<name>A0ABU3NZN7_9FIRM</name>
<dbReference type="InterPro" id="IPR025309">
    <property type="entry name" value="KTSC_dom"/>
</dbReference>
<evidence type="ECO:0000313" key="2">
    <source>
        <dbReference type="EMBL" id="MDT8902259.1"/>
    </source>
</evidence>
<organism evidence="2 3">
    <name type="scientific">Anaeroselena agilis</name>
    <dbReference type="NCBI Taxonomy" id="3063788"/>
    <lineage>
        <taxon>Bacteria</taxon>
        <taxon>Bacillati</taxon>
        <taxon>Bacillota</taxon>
        <taxon>Negativicutes</taxon>
        <taxon>Acetonemataceae</taxon>
        <taxon>Anaeroselena</taxon>
    </lineage>
</organism>
<evidence type="ECO:0000259" key="1">
    <source>
        <dbReference type="Pfam" id="PF13619"/>
    </source>
</evidence>
<keyword evidence="3" id="KW-1185">Reference proteome</keyword>
<dbReference type="EMBL" id="JAUOZS010000001">
    <property type="protein sequence ID" value="MDT8902259.1"/>
    <property type="molecule type" value="Genomic_DNA"/>
</dbReference>
<dbReference type="RefSeq" id="WP_413780745.1">
    <property type="nucleotide sequence ID" value="NZ_JAUOZS010000001.1"/>
</dbReference>
<proteinExistence type="predicted"/>
<dbReference type="Pfam" id="PF13619">
    <property type="entry name" value="KTSC"/>
    <property type="match status" value="1"/>
</dbReference>
<reference evidence="2 3" key="1">
    <citation type="submission" date="2023-07" db="EMBL/GenBank/DDBJ databases">
        <title>The novel representative of Negativicutes class, Anaeroselena agilis gen. nov. sp. nov.</title>
        <authorList>
            <person name="Prokofeva M.I."/>
            <person name="Elcheninov A.G."/>
            <person name="Klyukina A."/>
            <person name="Kublanov I.V."/>
            <person name="Frolov E.N."/>
            <person name="Podosokorskaya O.A."/>
        </authorList>
    </citation>
    <scope>NUCLEOTIDE SEQUENCE [LARGE SCALE GENOMIC DNA]</scope>
    <source>
        <strain evidence="2 3">4137-cl</strain>
    </source>
</reference>
<comment type="caution">
    <text evidence="2">The sequence shown here is derived from an EMBL/GenBank/DDBJ whole genome shotgun (WGS) entry which is preliminary data.</text>
</comment>
<accession>A0ABU3NZN7</accession>
<gene>
    <name evidence="2" type="ORF">Q4T40_13475</name>
</gene>
<evidence type="ECO:0000313" key="3">
    <source>
        <dbReference type="Proteomes" id="UP001254848"/>
    </source>
</evidence>
<dbReference type="Proteomes" id="UP001254848">
    <property type="component" value="Unassembled WGS sequence"/>
</dbReference>
<sequence length="71" mass="8602">MRGTTVKSNLRSVRYDAETRVLEVEFHAGGVREYRDVPLVVYESLMTAVSRDEYFEKHIRFRFRHRHIFKI</sequence>
<protein>
    <submittedName>
        <fullName evidence="2">KTSC domain-containing protein</fullName>
    </submittedName>
</protein>
<feature type="domain" description="KTSC" evidence="1">
    <location>
        <begin position="8"/>
        <end position="63"/>
    </location>
</feature>